<protein>
    <recommendedName>
        <fullName evidence="1">Major sperm protein</fullName>
    </recommendedName>
</protein>
<evidence type="ECO:0000313" key="4">
    <source>
        <dbReference type="Proteomes" id="UP000218231"/>
    </source>
</evidence>
<evidence type="ECO:0000313" key="3">
    <source>
        <dbReference type="EMBL" id="PAV92099.1"/>
    </source>
</evidence>
<dbReference type="InterPro" id="IPR008962">
    <property type="entry name" value="PapD-like_sf"/>
</dbReference>
<evidence type="ECO:0000259" key="2">
    <source>
        <dbReference type="PROSITE" id="PS50202"/>
    </source>
</evidence>
<reference evidence="3 4" key="1">
    <citation type="journal article" date="2017" name="Curr. Biol.">
        <title>Genome architecture and evolution of a unichromosomal asexual nematode.</title>
        <authorList>
            <person name="Fradin H."/>
            <person name="Zegar C."/>
            <person name="Gutwein M."/>
            <person name="Lucas J."/>
            <person name="Kovtun M."/>
            <person name="Corcoran D."/>
            <person name="Baugh L.R."/>
            <person name="Kiontke K."/>
            <person name="Gunsalus K."/>
            <person name="Fitch D.H."/>
            <person name="Piano F."/>
        </authorList>
    </citation>
    <scope>NUCLEOTIDE SEQUENCE [LARGE SCALE GENOMIC DNA]</scope>
    <source>
        <strain evidence="3">PF1309</strain>
    </source>
</reference>
<keyword evidence="1" id="KW-0963">Cytoplasm</keyword>
<comment type="caution">
    <text evidence="3">The sequence shown here is derived from an EMBL/GenBank/DDBJ whole genome shotgun (WGS) entry which is preliminary data.</text>
</comment>
<comment type="function">
    <text evidence="1">Central component in molecular interactions underlying sperm crawling. Forms an extensive filament system that extends from sperm villipoda, along the leading edge of the pseudopod.</text>
</comment>
<name>A0A2A2M114_9BILA</name>
<dbReference type="Gene3D" id="2.60.40.10">
    <property type="entry name" value="Immunoglobulins"/>
    <property type="match status" value="1"/>
</dbReference>
<dbReference type="Proteomes" id="UP000218231">
    <property type="component" value="Unassembled WGS sequence"/>
</dbReference>
<dbReference type="Pfam" id="PF00635">
    <property type="entry name" value="Motile_Sperm"/>
    <property type="match status" value="1"/>
</dbReference>
<keyword evidence="1" id="KW-0206">Cytoskeleton</keyword>
<dbReference type="PROSITE" id="PS50202">
    <property type="entry name" value="MSP"/>
    <property type="match status" value="1"/>
</dbReference>
<dbReference type="InterPro" id="IPR013783">
    <property type="entry name" value="Ig-like_fold"/>
</dbReference>
<sequence>MNSYEASLNRGRAGYVASPAATRTARPPSCKTDNESVAEGLLVRLMRNAGTLIHAAAFVGFFTYLCHSEDPKFDTNIATTILGMYLTAKALLFSSSNASLKWIIFYWIVHSLASCLDVYFDEDIFVGKMIKILIFKCCMAKSLTFYVLFRQINSIGAIFRRADMGCKVSTQPLTQSISMASRHETIRSPFQPSTYMNSPTKLPVTPFVASPIDELMMRKNVKIHIDLRDPRPAQKLTFNNNITENIVFAFKTNVPERIKVTPHSGVLKMGEEREITISLARNADLTDLRKRGSDKLAVEYIQVGDRTDFTSNFYSLDPEYKYRHCFRVFYDDVVTSDESVFTHDANSHHRLYALS</sequence>
<evidence type="ECO:0000256" key="1">
    <source>
        <dbReference type="RuleBase" id="RU003425"/>
    </source>
</evidence>
<dbReference type="InterPro" id="IPR000535">
    <property type="entry name" value="MSP_dom"/>
</dbReference>
<feature type="domain" description="MSP" evidence="2">
    <location>
        <begin position="201"/>
        <end position="331"/>
    </location>
</feature>
<dbReference type="AlphaFoldDB" id="A0A2A2M114"/>
<proteinExistence type="predicted"/>
<gene>
    <name evidence="3" type="ORF">WR25_05765</name>
</gene>
<accession>A0A2A2M114</accession>
<dbReference type="SUPFAM" id="SSF49354">
    <property type="entry name" value="PapD-like"/>
    <property type="match status" value="1"/>
</dbReference>
<keyword evidence="4" id="KW-1185">Reference proteome</keyword>
<dbReference type="EMBL" id="LIAE01006266">
    <property type="protein sequence ID" value="PAV92099.1"/>
    <property type="molecule type" value="Genomic_DNA"/>
</dbReference>
<organism evidence="3 4">
    <name type="scientific">Diploscapter pachys</name>
    <dbReference type="NCBI Taxonomy" id="2018661"/>
    <lineage>
        <taxon>Eukaryota</taxon>
        <taxon>Metazoa</taxon>
        <taxon>Ecdysozoa</taxon>
        <taxon>Nematoda</taxon>
        <taxon>Chromadorea</taxon>
        <taxon>Rhabditida</taxon>
        <taxon>Rhabditina</taxon>
        <taxon>Rhabditomorpha</taxon>
        <taxon>Rhabditoidea</taxon>
        <taxon>Rhabditidae</taxon>
        <taxon>Diploscapter</taxon>
    </lineage>
</organism>